<dbReference type="Pfam" id="PF00194">
    <property type="entry name" value="Carb_anhydrase"/>
    <property type="match status" value="1"/>
</dbReference>
<dbReference type="PANTHER" id="PTHR18952">
    <property type="entry name" value="CARBONIC ANHYDRASE"/>
    <property type="match status" value="1"/>
</dbReference>
<dbReference type="GO" id="GO:0008270">
    <property type="term" value="F:zinc ion binding"/>
    <property type="evidence" value="ECO:0007669"/>
    <property type="project" value="InterPro"/>
</dbReference>
<name>A0AAD7ZMQ4_DIPPU</name>
<feature type="non-terminal residue" evidence="3">
    <location>
        <position position="120"/>
    </location>
</feature>
<reference evidence="3" key="2">
    <citation type="submission" date="2023-05" db="EMBL/GenBank/DDBJ databases">
        <authorList>
            <person name="Fouks B."/>
        </authorList>
    </citation>
    <scope>NUCLEOTIDE SEQUENCE</scope>
    <source>
        <strain evidence="3">Stay&amp;Tobe</strain>
        <tissue evidence="3">Testes</tissue>
    </source>
</reference>
<dbReference type="GO" id="GO:0004089">
    <property type="term" value="F:carbonate dehydratase activity"/>
    <property type="evidence" value="ECO:0007669"/>
    <property type="project" value="InterPro"/>
</dbReference>
<evidence type="ECO:0000259" key="2">
    <source>
        <dbReference type="PROSITE" id="PS51144"/>
    </source>
</evidence>
<dbReference type="AlphaFoldDB" id="A0AAD7ZMQ4"/>
<evidence type="ECO:0000256" key="1">
    <source>
        <dbReference type="ARBA" id="ARBA00010718"/>
    </source>
</evidence>
<evidence type="ECO:0000313" key="4">
    <source>
        <dbReference type="Proteomes" id="UP001233999"/>
    </source>
</evidence>
<dbReference type="InterPro" id="IPR036398">
    <property type="entry name" value="CA_dom_sf"/>
</dbReference>
<gene>
    <name evidence="3" type="ORF">L9F63_022457</name>
</gene>
<dbReference type="InterPro" id="IPR023561">
    <property type="entry name" value="Carbonic_anhydrase_a-class"/>
</dbReference>
<protein>
    <recommendedName>
        <fullName evidence="2">Alpha-carbonic anhydrase domain-containing protein</fullName>
    </recommendedName>
</protein>
<dbReference type="Proteomes" id="UP001233999">
    <property type="component" value="Unassembled WGS sequence"/>
</dbReference>
<feature type="non-terminal residue" evidence="3">
    <location>
        <position position="1"/>
    </location>
</feature>
<dbReference type="InterPro" id="IPR001148">
    <property type="entry name" value="CA_dom"/>
</dbReference>
<dbReference type="PROSITE" id="PS51144">
    <property type="entry name" value="ALPHA_CA_2"/>
    <property type="match status" value="1"/>
</dbReference>
<dbReference type="Gene3D" id="3.10.200.10">
    <property type="entry name" value="Alpha carbonic anhydrase"/>
    <property type="match status" value="1"/>
</dbReference>
<sequence>FSMEMHCVFFNEKFGSFTNVLRQQNEEVLVMAFFLQVPEDDCSCYQRGNRMLDPLVKVAASIKDKDTIALILRDDIVDIILDKMESTDYYTYSGSLTTPKYNEIVKWVIYHTPICISHQQ</sequence>
<dbReference type="GO" id="GO:0005737">
    <property type="term" value="C:cytoplasm"/>
    <property type="evidence" value="ECO:0007669"/>
    <property type="project" value="TreeGrafter"/>
</dbReference>
<accession>A0AAD7ZMQ4</accession>
<keyword evidence="4" id="KW-1185">Reference proteome</keyword>
<dbReference type="SUPFAM" id="SSF51069">
    <property type="entry name" value="Carbonic anhydrase"/>
    <property type="match status" value="1"/>
</dbReference>
<dbReference type="EMBL" id="JASPKZ010007645">
    <property type="protein sequence ID" value="KAJ9583186.1"/>
    <property type="molecule type" value="Genomic_DNA"/>
</dbReference>
<comment type="caution">
    <text evidence="3">The sequence shown here is derived from an EMBL/GenBank/DDBJ whole genome shotgun (WGS) entry which is preliminary data.</text>
</comment>
<feature type="domain" description="Alpha-carbonic anhydrase" evidence="2">
    <location>
        <begin position="1"/>
        <end position="120"/>
    </location>
</feature>
<dbReference type="PANTHER" id="PTHR18952:SF124">
    <property type="entry name" value="CARBONIC ANHYDRASE 7"/>
    <property type="match status" value="1"/>
</dbReference>
<reference evidence="3" key="1">
    <citation type="journal article" date="2023" name="IScience">
        <title>Live-bearing cockroach genome reveals convergent evolutionary mechanisms linked to viviparity in insects and beyond.</title>
        <authorList>
            <person name="Fouks B."/>
            <person name="Harrison M.C."/>
            <person name="Mikhailova A.A."/>
            <person name="Marchal E."/>
            <person name="English S."/>
            <person name="Carruthers M."/>
            <person name="Jennings E.C."/>
            <person name="Chiamaka E.L."/>
            <person name="Frigard R.A."/>
            <person name="Pippel M."/>
            <person name="Attardo G.M."/>
            <person name="Benoit J.B."/>
            <person name="Bornberg-Bauer E."/>
            <person name="Tobe S.S."/>
        </authorList>
    </citation>
    <scope>NUCLEOTIDE SEQUENCE</scope>
    <source>
        <strain evidence="3">Stay&amp;Tobe</strain>
    </source>
</reference>
<evidence type="ECO:0000313" key="3">
    <source>
        <dbReference type="EMBL" id="KAJ9583186.1"/>
    </source>
</evidence>
<comment type="similarity">
    <text evidence="1">Belongs to the alpha-carbonic anhydrase family.</text>
</comment>
<organism evidence="3 4">
    <name type="scientific">Diploptera punctata</name>
    <name type="common">Pacific beetle cockroach</name>
    <dbReference type="NCBI Taxonomy" id="6984"/>
    <lineage>
        <taxon>Eukaryota</taxon>
        <taxon>Metazoa</taxon>
        <taxon>Ecdysozoa</taxon>
        <taxon>Arthropoda</taxon>
        <taxon>Hexapoda</taxon>
        <taxon>Insecta</taxon>
        <taxon>Pterygota</taxon>
        <taxon>Neoptera</taxon>
        <taxon>Polyneoptera</taxon>
        <taxon>Dictyoptera</taxon>
        <taxon>Blattodea</taxon>
        <taxon>Blaberoidea</taxon>
        <taxon>Blaberidae</taxon>
        <taxon>Diplopterinae</taxon>
        <taxon>Diploptera</taxon>
    </lineage>
</organism>
<proteinExistence type="inferred from homology"/>